<keyword evidence="4" id="KW-0378">Hydrolase</keyword>
<feature type="active site" description="Charge relay system" evidence="2">
    <location>
        <position position="316"/>
    </location>
</feature>
<comment type="similarity">
    <text evidence="1">Belongs to the AB hydrolase superfamily. AB hydrolase 4 family.</text>
</comment>
<keyword evidence="5" id="KW-1185">Reference proteome</keyword>
<dbReference type="SUPFAM" id="SSF53474">
    <property type="entry name" value="alpha/beta-Hydrolases"/>
    <property type="match status" value="1"/>
</dbReference>
<protein>
    <submittedName>
        <fullName evidence="4">Alpha/beta hydrolase</fullName>
    </submittedName>
</protein>
<dbReference type="InterPro" id="IPR050960">
    <property type="entry name" value="AB_hydrolase_4_sf"/>
</dbReference>
<feature type="active site" description="Charge relay system" evidence="2">
    <location>
        <position position="287"/>
    </location>
</feature>
<dbReference type="EMBL" id="PDEM01000020">
    <property type="protein sequence ID" value="PHZ84906.1"/>
    <property type="molecule type" value="Genomic_DNA"/>
</dbReference>
<dbReference type="InterPro" id="IPR000073">
    <property type="entry name" value="AB_hydrolase_1"/>
</dbReference>
<feature type="active site" description="Charge relay system" evidence="2">
    <location>
        <position position="163"/>
    </location>
</feature>
<reference evidence="4 5" key="1">
    <citation type="submission" date="2017-10" db="EMBL/GenBank/DDBJ databases">
        <title>Frigbacter circumglobatus gen. nov. sp. nov., isolated from sediment cultured in situ.</title>
        <authorList>
            <person name="Zhao Z."/>
        </authorList>
    </citation>
    <scope>NUCLEOTIDE SEQUENCE [LARGE SCALE GENOMIC DNA]</scope>
    <source>
        <strain evidence="4 5">ZYL</strain>
    </source>
</reference>
<feature type="domain" description="AB hydrolase-1" evidence="3">
    <location>
        <begin position="83"/>
        <end position="320"/>
    </location>
</feature>
<evidence type="ECO:0000259" key="3">
    <source>
        <dbReference type="Pfam" id="PF00561"/>
    </source>
</evidence>
<organism evidence="4 5">
    <name type="scientific">Paremcibacter congregatus</name>
    <dbReference type="NCBI Taxonomy" id="2043170"/>
    <lineage>
        <taxon>Bacteria</taxon>
        <taxon>Pseudomonadati</taxon>
        <taxon>Pseudomonadota</taxon>
        <taxon>Alphaproteobacteria</taxon>
        <taxon>Emcibacterales</taxon>
        <taxon>Emcibacteraceae</taxon>
        <taxon>Paremcibacter</taxon>
    </lineage>
</organism>
<dbReference type="GO" id="GO:0047372">
    <property type="term" value="F:monoacylglycerol lipase activity"/>
    <property type="evidence" value="ECO:0007669"/>
    <property type="project" value="TreeGrafter"/>
</dbReference>
<proteinExistence type="inferred from homology"/>
<dbReference type="GO" id="GO:0034338">
    <property type="term" value="F:short-chain carboxylesterase activity"/>
    <property type="evidence" value="ECO:0007669"/>
    <property type="project" value="TreeGrafter"/>
</dbReference>
<dbReference type="InterPro" id="IPR012020">
    <property type="entry name" value="ABHD4"/>
</dbReference>
<evidence type="ECO:0000256" key="2">
    <source>
        <dbReference type="PIRSR" id="PIRSR005211-1"/>
    </source>
</evidence>
<gene>
    <name evidence="4" type="ORF">CRD36_09275</name>
</gene>
<dbReference type="InParanoid" id="A0A2G4YTX2"/>
<evidence type="ECO:0000313" key="4">
    <source>
        <dbReference type="EMBL" id="PHZ84906.1"/>
    </source>
</evidence>
<sequence>MRMTSDANKTGYRFLGQEVEGLDLPAFQVGIKWRGGDLQTMRNTIMGPVCRLEDEAERVFFDIGAPGRLSGALHRKDARAHLPLVVIIHGLTGDEGSPNVISAASSLLEQGYPVLRLNLRGAGPSVRTSQGSYHAGMTEDLAQVISQLHSRAYGAGIVLYGISLGGNMMLKYLGEQGADANILAAIGVSTPLDLKAVQGRLMDARNAMYHNYLLLGMKKYAKRLTGRVAALHLEKAQAAASILEYDDQYVAPSHGMAGAEDYYRLQSSGVYLDKIRVPTLLIHAENDPWVPVESYYDHDWSGNDRLHVIVCNDGGHVGFHGKDSKVPWHEQAMARYLDHILDLSQV</sequence>
<dbReference type="PIRSF" id="PIRSF005211">
    <property type="entry name" value="Ab_hydro_YheT"/>
    <property type="match status" value="1"/>
</dbReference>
<accession>A0A2G4YTX2</accession>
<evidence type="ECO:0000313" key="5">
    <source>
        <dbReference type="Proteomes" id="UP000229730"/>
    </source>
</evidence>
<name>A0A2G4YTX2_9PROT</name>
<dbReference type="PANTHER" id="PTHR10794:SF94">
    <property type="entry name" value="ESTERASE YHET-RELATED"/>
    <property type="match status" value="1"/>
</dbReference>
<dbReference type="AlphaFoldDB" id="A0A2G4YTX2"/>
<dbReference type="Gene3D" id="3.40.50.1820">
    <property type="entry name" value="alpha/beta hydrolase"/>
    <property type="match status" value="1"/>
</dbReference>
<evidence type="ECO:0000256" key="1">
    <source>
        <dbReference type="ARBA" id="ARBA00010884"/>
    </source>
</evidence>
<comment type="caution">
    <text evidence="4">The sequence shown here is derived from an EMBL/GenBank/DDBJ whole genome shotgun (WGS) entry which is preliminary data.</text>
</comment>
<dbReference type="Pfam" id="PF00561">
    <property type="entry name" value="Abhydrolase_1"/>
    <property type="match status" value="1"/>
</dbReference>
<dbReference type="PANTHER" id="PTHR10794">
    <property type="entry name" value="ABHYDROLASE DOMAIN-CONTAINING PROTEIN"/>
    <property type="match status" value="1"/>
</dbReference>
<dbReference type="FunCoup" id="A0A2G4YTX2">
    <property type="interactions" value="232"/>
</dbReference>
<dbReference type="InterPro" id="IPR029058">
    <property type="entry name" value="AB_hydrolase_fold"/>
</dbReference>
<dbReference type="Proteomes" id="UP000229730">
    <property type="component" value="Unassembled WGS sequence"/>
</dbReference>
<dbReference type="OrthoDB" id="332676at2"/>